<feature type="chain" id="PRO_5046645649" description="ABC transmembrane type-1 domain-containing protein" evidence="1">
    <location>
        <begin position="23"/>
        <end position="90"/>
    </location>
</feature>
<name>A0ABZ1TP97_STRVG</name>
<keyword evidence="3" id="KW-1185">Reference proteome</keyword>
<proteinExistence type="predicted"/>
<organism evidence="2 3">
    <name type="scientific">Streptomyces virginiae</name>
    <name type="common">Streptomyces cinnamonensis</name>
    <dbReference type="NCBI Taxonomy" id="1961"/>
    <lineage>
        <taxon>Bacteria</taxon>
        <taxon>Bacillati</taxon>
        <taxon>Actinomycetota</taxon>
        <taxon>Actinomycetes</taxon>
        <taxon>Kitasatosporales</taxon>
        <taxon>Streptomycetaceae</taxon>
        <taxon>Streptomyces</taxon>
    </lineage>
</organism>
<sequence>MTPSKAAWVLARYLLPPPVSTCAPFTALVALQVTVYRSVRDCLQYVPALAAGATLAASVPGVRALQGTLLANAGRLLADLRSGRQSVADT</sequence>
<feature type="signal peptide" evidence="1">
    <location>
        <begin position="1"/>
        <end position="22"/>
    </location>
</feature>
<accession>A0ABZ1TP97</accession>
<dbReference type="Proteomes" id="UP001432039">
    <property type="component" value="Chromosome"/>
</dbReference>
<gene>
    <name evidence="2" type="ORF">OG517_40840</name>
</gene>
<evidence type="ECO:0000313" key="2">
    <source>
        <dbReference type="EMBL" id="WUQ17233.1"/>
    </source>
</evidence>
<dbReference type="EMBL" id="CP108090">
    <property type="protein sequence ID" value="WUQ17233.1"/>
    <property type="molecule type" value="Genomic_DNA"/>
</dbReference>
<keyword evidence="1" id="KW-0732">Signal</keyword>
<reference evidence="2" key="1">
    <citation type="submission" date="2022-10" db="EMBL/GenBank/DDBJ databases">
        <title>The complete genomes of actinobacterial strains from the NBC collection.</title>
        <authorList>
            <person name="Joergensen T.S."/>
            <person name="Alvarez Arevalo M."/>
            <person name="Sterndorff E.B."/>
            <person name="Faurdal D."/>
            <person name="Vuksanovic O."/>
            <person name="Mourched A.-S."/>
            <person name="Charusanti P."/>
            <person name="Shaw S."/>
            <person name="Blin K."/>
            <person name="Weber T."/>
        </authorList>
    </citation>
    <scope>NUCLEOTIDE SEQUENCE</scope>
    <source>
        <strain evidence="2">NBC_00248</strain>
    </source>
</reference>
<evidence type="ECO:0000313" key="3">
    <source>
        <dbReference type="Proteomes" id="UP001432039"/>
    </source>
</evidence>
<protein>
    <recommendedName>
        <fullName evidence="4">ABC transmembrane type-1 domain-containing protein</fullName>
    </recommendedName>
</protein>
<dbReference type="RefSeq" id="WP_328965458.1">
    <property type="nucleotide sequence ID" value="NZ_CP108090.1"/>
</dbReference>
<evidence type="ECO:0008006" key="4">
    <source>
        <dbReference type="Google" id="ProtNLM"/>
    </source>
</evidence>
<evidence type="ECO:0000256" key="1">
    <source>
        <dbReference type="SAM" id="SignalP"/>
    </source>
</evidence>